<proteinExistence type="predicted"/>
<evidence type="ECO:0000313" key="2">
    <source>
        <dbReference type="EMBL" id="UOF00311.1"/>
    </source>
</evidence>
<evidence type="ECO:0000313" key="3">
    <source>
        <dbReference type="Proteomes" id="UP000830116"/>
    </source>
</evidence>
<protein>
    <submittedName>
        <fullName evidence="2">Uncharacterized protein</fullName>
    </submittedName>
</protein>
<feature type="chain" id="PRO_5046328867" evidence="1">
    <location>
        <begin position="25"/>
        <end position="529"/>
    </location>
</feature>
<keyword evidence="1" id="KW-0732">Signal</keyword>
<keyword evidence="3" id="KW-1185">Reference proteome</keyword>
<dbReference type="RefSeq" id="WP_243536137.1">
    <property type="nucleotide sequence ID" value="NZ_CP093442.1"/>
</dbReference>
<gene>
    <name evidence="2" type="ORF">MNR06_11420</name>
</gene>
<reference evidence="2" key="1">
    <citation type="submission" date="2022-03" db="EMBL/GenBank/DDBJ databases">
        <title>Genome Identification and Characterization of new species Bdellovibrio reynosense LBG001 sp. nov. from a Mexico soil sample.</title>
        <authorList>
            <person name="Camilli A."/>
            <person name="Ajao Y."/>
            <person name="Guo X."/>
        </authorList>
    </citation>
    <scope>NUCLEOTIDE SEQUENCE</scope>
    <source>
        <strain evidence="2">LBG001</strain>
    </source>
</reference>
<organism evidence="2 3">
    <name type="scientific">Bdellovibrio reynosensis</name>
    <dbReference type="NCBI Taxonomy" id="2835041"/>
    <lineage>
        <taxon>Bacteria</taxon>
        <taxon>Pseudomonadati</taxon>
        <taxon>Bdellovibrionota</taxon>
        <taxon>Bdellovibrionia</taxon>
        <taxon>Bdellovibrionales</taxon>
        <taxon>Pseudobdellovibrionaceae</taxon>
        <taxon>Bdellovibrio</taxon>
    </lineage>
</organism>
<feature type="signal peptide" evidence="1">
    <location>
        <begin position="1"/>
        <end position="24"/>
    </location>
</feature>
<dbReference type="Proteomes" id="UP000830116">
    <property type="component" value="Chromosome"/>
</dbReference>
<accession>A0ABY4C9J2</accession>
<dbReference type="SUPFAM" id="SSF103515">
    <property type="entry name" value="Autotransporter"/>
    <property type="match status" value="1"/>
</dbReference>
<name>A0ABY4C9J2_9BACT</name>
<sequence length="529" mass="58357">MKSILQCFIFVWICFISILPPALAQTNAQNVFVSAVDQDLAIKSIVLVPPTDNVGGIYAKPVEEELRNLLNEDKQWSLSPMPADLKVKPELLDERPEDVQKILKSARSEAALATKIIRGPRGMSITMTLFVGREGFPLLQEALSEYKGFETAEVRGEVKRLFENLKSRMPFRATILSRRGQQVTLNLGSNYGLKPESRVSVVQIIKINRHPKLKIMVSTEKEVLGRVKLFKVEPHLSFGYVEMEKDPGIITVGSKVMPDEFVKYSVPVTTPSGKVLQDVSTRPDKEVAFGEDPQEWLPTMPPQYGKIDLLAGIGNYTQNASLPTESISGSNTLAPNIMVRGEMWLSPEWYVGLVLRQSVFSISNDLTGSAPSSLNLGIGQYGVGLGYNFLMTNDFFGPKIQISGGYLNTKFSVDDSNPTAFTTMSYSGLVFSVAGQVPLSEETPVDIGGKLDFFYNPTVSESKTSGSSSSSSINAFSFFFDYKLRTRFKIRGEILIENYNSSFSGTGERTASSASHKMTTLLGGVQYLF</sequence>
<dbReference type="InterPro" id="IPR036709">
    <property type="entry name" value="Autotransporte_beta_dom_sf"/>
</dbReference>
<evidence type="ECO:0000256" key="1">
    <source>
        <dbReference type="SAM" id="SignalP"/>
    </source>
</evidence>
<dbReference type="EMBL" id="CP093442">
    <property type="protein sequence ID" value="UOF00311.1"/>
    <property type="molecule type" value="Genomic_DNA"/>
</dbReference>